<dbReference type="AlphaFoldDB" id="A0A3A5K0G1"/>
<name>A0A3A5K0G1_9HYPH</name>
<dbReference type="Proteomes" id="UP000272706">
    <property type="component" value="Unassembled WGS sequence"/>
</dbReference>
<keyword evidence="4" id="KW-1185">Reference proteome</keyword>
<dbReference type="PANTHER" id="PTHR33678:SF1">
    <property type="entry name" value="BLL1576 PROTEIN"/>
    <property type="match status" value="1"/>
</dbReference>
<dbReference type="InterPro" id="IPR039552">
    <property type="entry name" value="IS66_C"/>
</dbReference>
<evidence type="ECO:0000259" key="1">
    <source>
        <dbReference type="Pfam" id="PF03050"/>
    </source>
</evidence>
<comment type="caution">
    <text evidence="3">The sequence shown here is derived from an EMBL/GenBank/DDBJ whole genome shotgun (WGS) entry which is preliminary data.</text>
</comment>
<feature type="domain" description="Transposase IS66 central" evidence="1">
    <location>
        <begin position="2"/>
        <end position="59"/>
    </location>
</feature>
<evidence type="ECO:0000259" key="2">
    <source>
        <dbReference type="Pfam" id="PF13817"/>
    </source>
</evidence>
<dbReference type="RefSeq" id="WP_147377787.1">
    <property type="nucleotide sequence ID" value="NZ_QZWZ01000072.1"/>
</dbReference>
<dbReference type="InterPro" id="IPR004291">
    <property type="entry name" value="Transposase_IS66_central"/>
</dbReference>
<reference evidence="3 4" key="1">
    <citation type="submission" date="2018-09" db="EMBL/GenBank/DDBJ databases">
        <title>Mesorhizobium carmichaelinearum sp. nov. isolated from Carmichaelinea spp. root nodules in New Zealand.</title>
        <authorList>
            <person name="De Meyer S.E."/>
        </authorList>
    </citation>
    <scope>NUCLEOTIDE SEQUENCE [LARGE SCALE GENOMIC DNA]</scope>
    <source>
        <strain evidence="3 4">ICMP19557</strain>
    </source>
</reference>
<feature type="domain" description="Transposase IS66 C-terminal" evidence="2">
    <location>
        <begin position="66"/>
        <end position="103"/>
    </location>
</feature>
<evidence type="ECO:0000313" key="4">
    <source>
        <dbReference type="Proteomes" id="UP000272706"/>
    </source>
</evidence>
<feature type="non-terminal residue" evidence="3">
    <location>
        <position position="1"/>
    </location>
</feature>
<accession>A0A3A5K0G1</accession>
<gene>
    <name evidence="3" type="ORF">D3227_37370</name>
</gene>
<organism evidence="3 4">
    <name type="scientific">Mesorhizobium waimense</name>
    <dbReference type="NCBI Taxonomy" id="1300307"/>
    <lineage>
        <taxon>Bacteria</taxon>
        <taxon>Pseudomonadati</taxon>
        <taxon>Pseudomonadota</taxon>
        <taxon>Alphaproteobacteria</taxon>
        <taxon>Hyphomicrobiales</taxon>
        <taxon>Phyllobacteriaceae</taxon>
        <taxon>Mesorhizobium</taxon>
    </lineage>
</organism>
<protein>
    <submittedName>
        <fullName evidence="3">IS66 family transposase</fullName>
    </submittedName>
</protein>
<dbReference type="Pfam" id="PF13817">
    <property type="entry name" value="DDE_Tnp_IS66_C"/>
    <property type="match status" value="1"/>
</dbReference>
<dbReference type="PANTHER" id="PTHR33678">
    <property type="entry name" value="BLL1576 PROTEIN"/>
    <property type="match status" value="1"/>
</dbReference>
<dbReference type="EMBL" id="QZWZ01000072">
    <property type="protein sequence ID" value="RJT26196.1"/>
    <property type="molecule type" value="Genomic_DNA"/>
</dbReference>
<dbReference type="OrthoDB" id="9800877at2"/>
<sequence>GKGDLAKAFRYGLSRWSSFCLFLEDGRVAMDNNAAERALRPIGIGRKNWLFAGADTGAETLARAMTIIETAKMNGIDPQAYLADVLDRIHDHKINRLDELLPWNWLPVAAIRAEAA</sequence>
<dbReference type="Pfam" id="PF03050">
    <property type="entry name" value="DDE_Tnp_IS66"/>
    <property type="match status" value="1"/>
</dbReference>
<proteinExistence type="predicted"/>
<evidence type="ECO:0000313" key="3">
    <source>
        <dbReference type="EMBL" id="RJT26196.1"/>
    </source>
</evidence>
<dbReference type="InterPro" id="IPR052344">
    <property type="entry name" value="Transposase-related"/>
</dbReference>